<comment type="caution">
    <text evidence="1">The sequence shown here is derived from an EMBL/GenBank/DDBJ whole genome shotgun (WGS) entry which is preliminary data.</text>
</comment>
<accession>A0ABS4IWJ4</accession>
<gene>
    <name evidence="1" type="ORF">J2Z66_003543</name>
</gene>
<proteinExistence type="predicted"/>
<protein>
    <recommendedName>
        <fullName evidence="3">N-acetyltransferase domain-containing protein</fullName>
    </recommendedName>
</protein>
<evidence type="ECO:0008006" key="3">
    <source>
        <dbReference type="Google" id="ProtNLM"/>
    </source>
</evidence>
<evidence type="ECO:0000313" key="1">
    <source>
        <dbReference type="EMBL" id="MBP1991935.1"/>
    </source>
</evidence>
<name>A0ABS4IWJ4_9BACL</name>
<evidence type="ECO:0000313" key="2">
    <source>
        <dbReference type="Proteomes" id="UP001519287"/>
    </source>
</evidence>
<dbReference type="EMBL" id="JAGGLB010000011">
    <property type="protein sequence ID" value="MBP1991935.1"/>
    <property type="molecule type" value="Genomic_DNA"/>
</dbReference>
<dbReference type="Proteomes" id="UP001519287">
    <property type="component" value="Unassembled WGS sequence"/>
</dbReference>
<reference evidence="1 2" key="1">
    <citation type="submission" date="2021-03" db="EMBL/GenBank/DDBJ databases">
        <title>Genomic Encyclopedia of Type Strains, Phase IV (KMG-IV): sequencing the most valuable type-strain genomes for metagenomic binning, comparative biology and taxonomic classification.</title>
        <authorList>
            <person name="Goeker M."/>
        </authorList>
    </citation>
    <scope>NUCLEOTIDE SEQUENCE [LARGE SCALE GENOMIC DNA]</scope>
    <source>
        <strain evidence="1 2">DSM 26048</strain>
    </source>
</reference>
<organism evidence="1 2">
    <name type="scientific">Paenibacillus eucommiae</name>
    <dbReference type="NCBI Taxonomy" id="1355755"/>
    <lineage>
        <taxon>Bacteria</taxon>
        <taxon>Bacillati</taxon>
        <taxon>Bacillota</taxon>
        <taxon>Bacilli</taxon>
        <taxon>Bacillales</taxon>
        <taxon>Paenibacillaceae</taxon>
        <taxon>Paenibacillus</taxon>
    </lineage>
</organism>
<dbReference type="RefSeq" id="WP_209972660.1">
    <property type="nucleotide sequence ID" value="NZ_JAGGLB010000011.1"/>
</dbReference>
<sequence>MIQWLPADNEAARELGVRFLCQHGEHLGVPYNWSTVMSSLACSIEDNGFIIGIDSSGQIIGVLAYTIGAGEDDYEDQTRIEVHLLYIKERPLRGRILLAAMHKLARQILDSPNAFREVVFYAAPSSDNRKLFAKFAALESTTEHPCGLLDFYTATPKSLLEYADCNRE</sequence>
<keyword evidence="2" id="KW-1185">Reference proteome</keyword>